<protein>
    <submittedName>
        <fullName evidence="7">MFS transporter</fullName>
    </submittedName>
</protein>
<dbReference type="InterPro" id="IPR011701">
    <property type="entry name" value="MFS"/>
</dbReference>
<feature type="transmembrane region" description="Helical" evidence="5">
    <location>
        <begin position="103"/>
        <end position="122"/>
    </location>
</feature>
<evidence type="ECO:0000256" key="5">
    <source>
        <dbReference type="SAM" id="Phobius"/>
    </source>
</evidence>
<dbReference type="PANTHER" id="PTHR11662">
    <property type="entry name" value="SOLUTE CARRIER FAMILY 17"/>
    <property type="match status" value="1"/>
</dbReference>
<evidence type="ECO:0000313" key="7">
    <source>
        <dbReference type="EMBL" id="QHT72130.1"/>
    </source>
</evidence>
<feature type="transmembrane region" description="Helical" evidence="5">
    <location>
        <begin position="231"/>
        <end position="252"/>
    </location>
</feature>
<accession>A0A6C0GXK2</accession>
<dbReference type="InterPro" id="IPR020846">
    <property type="entry name" value="MFS_dom"/>
</dbReference>
<keyword evidence="4 5" id="KW-0472">Membrane</keyword>
<comment type="subcellular location">
    <subcellularLocation>
        <location evidence="1">Membrane</location>
        <topology evidence="1">Multi-pass membrane protein</topology>
    </subcellularLocation>
</comment>
<dbReference type="AlphaFoldDB" id="A0A6C0GXK2"/>
<dbReference type="PANTHER" id="PTHR11662:SF285">
    <property type="entry name" value="HEXURONATE TRANSPORTER"/>
    <property type="match status" value="1"/>
</dbReference>
<dbReference type="GO" id="GO:0016020">
    <property type="term" value="C:membrane"/>
    <property type="evidence" value="ECO:0007669"/>
    <property type="project" value="UniProtKB-SubCell"/>
</dbReference>
<feature type="transmembrane region" description="Helical" evidence="5">
    <location>
        <begin position="401"/>
        <end position="421"/>
    </location>
</feature>
<feature type="transmembrane region" description="Helical" evidence="5">
    <location>
        <begin position="305"/>
        <end position="322"/>
    </location>
</feature>
<keyword evidence="8" id="KW-1185">Reference proteome</keyword>
<name>A0A6C0GXK2_9BACT</name>
<feature type="domain" description="Major facilitator superfamily (MFS) profile" evidence="6">
    <location>
        <begin position="13"/>
        <end position="425"/>
    </location>
</feature>
<evidence type="ECO:0000256" key="1">
    <source>
        <dbReference type="ARBA" id="ARBA00004141"/>
    </source>
</evidence>
<dbReference type="GO" id="GO:0015134">
    <property type="term" value="F:hexuronate transmembrane transporter activity"/>
    <property type="evidence" value="ECO:0007669"/>
    <property type="project" value="TreeGrafter"/>
</dbReference>
<dbReference type="CDD" id="cd17319">
    <property type="entry name" value="MFS_ExuT_GudP_like"/>
    <property type="match status" value="1"/>
</dbReference>
<dbReference type="Proteomes" id="UP000480178">
    <property type="component" value="Chromosome"/>
</dbReference>
<dbReference type="PIRSF" id="PIRSF002808">
    <property type="entry name" value="Hexose_phosphate_transp"/>
    <property type="match status" value="1"/>
</dbReference>
<feature type="transmembrane region" description="Helical" evidence="5">
    <location>
        <begin position="134"/>
        <end position="156"/>
    </location>
</feature>
<sequence length="433" mass="47675">MTSHTIGNYRWIIVALLLAATIINYLDRQIIGLLKPILEKEFNWTETDFAQIVMAFTAAYAIGLLVVGRIIDRTGTKIGYALTVVVWSLAGMFHALARSAIGFGVARFVLGLGEAGNFPAAVKTVAEWFPKKERALATGIFNSGTSLGVVLALLVVPWILSNYGWQEVFWITGATGFIWLILWWIFYEVPARQKRLSAAEYELITSGQDETTPEDKPSNLQWHKLFTVPQMWALIAGKGLIDPIFWFFLFWLPSYFSSTFSLDLKKPSIPLMIIYAATTLGSIGGGYFSSWLIKRGWPTLKARKLSLIIFAVLEISIILAQFATDIWIAVGLISLAVAVHQAWATNVFTMASDLFPKQAVSSAVGIAGMAGAVGGILFPILVGTLLDSYKAAGNLTGGYNILFTICGFTYLIAWTIMHLLTRKAEIVPLSRLT</sequence>
<feature type="transmembrane region" description="Helical" evidence="5">
    <location>
        <begin position="78"/>
        <end position="97"/>
    </location>
</feature>
<dbReference type="Gene3D" id="1.20.1250.20">
    <property type="entry name" value="MFS general substrate transporter like domains"/>
    <property type="match status" value="2"/>
</dbReference>
<evidence type="ECO:0000256" key="4">
    <source>
        <dbReference type="ARBA" id="ARBA00023136"/>
    </source>
</evidence>
<reference evidence="7 8" key="1">
    <citation type="submission" date="2020-01" db="EMBL/GenBank/DDBJ databases">
        <authorList>
            <person name="Kim M.K."/>
        </authorList>
    </citation>
    <scope>NUCLEOTIDE SEQUENCE [LARGE SCALE GENOMIC DNA]</scope>
    <source>
        <strain evidence="7 8">172606-1</strain>
    </source>
</reference>
<dbReference type="InterPro" id="IPR050382">
    <property type="entry name" value="MFS_Na/Anion_cotransporter"/>
</dbReference>
<dbReference type="EMBL" id="CP048222">
    <property type="protein sequence ID" value="QHT72130.1"/>
    <property type="molecule type" value="Genomic_DNA"/>
</dbReference>
<feature type="transmembrane region" description="Helical" evidence="5">
    <location>
        <begin position="360"/>
        <end position="381"/>
    </location>
</feature>
<dbReference type="InterPro" id="IPR000849">
    <property type="entry name" value="Sugar_P_transporter"/>
</dbReference>
<dbReference type="SUPFAM" id="SSF103473">
    <property type="entry name" value="MFS general substrate transporter"/>
    <property type="match status" value="1"/>
</dbReference>
<evidence type="ECO:0000256" key="2">
    <source>
        <dbReference type="ARBA" id="ARBA00022692"/>
    </source>
</evidence>
<keyword evidence="3 5" id="KW-1133">Transmembrane helix</keyword>
<dbReference type="KEGG" id="rhoz:GXP67_22215"/>
<feature type="transmembrane region" description="Helical" evidence="5">
    <location>
        <begin position="168"/>
        <end position="187"/>
    </location>
</feature>
<organism evidence="7 8">
    <name type="scientific">Rhodocytophaga rosea</name>
    <dbReference type="NCBI Taxonomy" id="2704465"/>
    <lineage>
        <taxon>Bacteria</taxon>
        <taxon>Pseudomonadati</taxon>
        <taxon>Bacteroidota</taxon>
        <taxon>Cytophagia</taxon>
        <taxon>Cytophagales</taxon>
        <taxon>Rhodocytophagaceae</taxon>
        <taxon>Rhodocytophaga</taxon>
    </lineage>
</organism>
<evidence type="ECO:0000259" key="6">
    <source>
        <dbReference type="PROSITE" id="PS50850"/>
    </source>
</evidence>
<dbReference type="InterPro" id="IPR036259">
    <property type="entry name" value="MFS_trans_sf"/>
</dbReference>
<feature type="transmembrane region" description="Helical" evidence="5">
    <location>
        <begin position="328"/>
        <end position="348"/>
    </location>
</feature>
<feature type="transmembrane region" description="Helical" evidence="5">
    <location>
        <begin position="52"/>
        <end position="71"/>
    </location>
</feature>
<dbReference type="PROSITE" id="PS50850">
    <property type="entry name" value="MFS"/>
    <property type="match status" value="1"/>
</dbReference>
<proteinExistence type="predicted"/>
<keyword evidence="2 5" id="KW-0812">Transmembrane</keyword>
<gene>
    <name evidence="7" type="ORF">GXP67_22215</name>
</gene>
<feature type="transmembrane region" description="Helical" evidence="5">
    <location>
        <begin position="272"/>
        <end position="293"/>
    </location>
</feature>
<evidence type="ECO:0000256" key="3">
    <source>
        <dbReference type="ARBA" id="ARBA00022989"/>
    </source>
</evidence>
<dbReference type="Pfam" id="PF07690">
    <property type="entry name" value="MFS_1"/>
    <property type="match status" value="1"/>
</dbReference>
<evidence type="ECO:0000313" key="8">
    <source>
        <dbReference type="Proteomes" id="UP000480178"/>
    </source>
</evidence>